<keyword evidence="3 7" id="KW-0805">Transcription regulation</keyword>
<comment type="subunit">
    <text evidence="7">Component of the Mediator complex.</text>
</comment>
<dbReference type="AlphaFoldDB" id="A0A0H5RB92"/>
<comment type="function">
    <text evidence="7">Component of the Mediator complex, a coactivator involved in the regulated transcription of nearly all RNA polymerase II-dependent genes. Mediator functions as a bridge to convey information from gene-specific regulatory proteins to the basal RNA polymerase II transcription machinery. Mediator is recruited to promoters by direct interactions with regulatory proteins and serves as a scaffold for the assembly of a functional preinitiation complex with RNA polymerase II and the general transcription factors.</text>
</comment>
<dbReference type="InterPro" id="IPR013947">
    <property type="entry name" value="Mediator_Med14"/>
</dbReference>
<evidence type="ECO:0000313" key="9">
    <source>
        <dbReference type="EMBL" id="CRZ10887.1"/>
    </source>
</evidence>
<evidence type="ECO:0000256" key="7">
    <source>
        <dbReference type="RuleBase" id="RU365082"/>
    </source>
</evidence>
<evidence type="ECO:0000256" key="4">
    <source>
        <dbReference type="ARBA" id="ARBA00023159"/>
    </source>
</evidence>
<comment type="similarity">
    <text evidence="2 7">Belongs to the Mediator complex subunit 14 family.</text>
</comment>
<evidence type="ECO:0000256" key="5">
    <source>
        <dbReference type="ARBA" id="ARBA00023163"/>
    </source>
</evidence>
<dbReference type="PANTHER" id="PTHR12809:SF2">
    <property type="entry name" value="MEDIATOR OF RNA POLYMERASE II TRANSCRIPTION SUBUNIT 14"/>
    <property type="match status" value="1"/>
</dbReference>
<dbReference type="Pfam" id="PF08638">
    <property type="entry name" value="Med14"/>
    <property type="match status" value="1"/>
</dbReference>
<accession>A0A0H5RB92</accession>
<dbReference type="PANTHER" id="PTHR12809">
    <property type="entry name" value="MEDIATOR COMPLEX SUBUNIT"/>
    <property type="match status" value="1"/>
</dbReference>
<dbReference type="GO" id="GO:0006357">
    <property type="term" value="P:regulation of transcription by RNA polymerase II"/>
    <property type="evidence" value="ECO:0007669"/>
    <property type="project" value="InterPro"/>
</dbReference>
<evidence type="ECO:0000256" key="3">
    <source>
        <dbReference type="ARBA" id="ARBA00023015"/>
    </source>
</evidence>
<dbReference type="GO" id="GO:0070847">
    <property type="term" value="C:core mediator complex"/>
    <property type="evidence" value="ECO:0007669"/>
    <property type="project" value="TreeGrafter"/>
</dbReference>
<organism evidence="9">
    <name type="scientific">Spongospora subterranea</name>
    <dbReference type="NCBI Taxonomy" id="70186"/>
    <lineage>
        <taxon>Eukaryota</taxon>
        <taxon>Sar</taxon>
        <taxon>Rhizaria</taxon>
        <taxon>Endomyxa</taxon>
        <taxon>Phytomyxea</taxon>
        <taxon>Plasmodiophorida</taxon>
        <taxon>Plasmodiophoridae</taxon>
        <taxon>Spongospora</taxon>
    </lineage>
</organism>
<keyword evidence="6 7" id="KW-0539">Nucleus</keyword>
<reference evidence="9" key="1">
    <citation type="submission" date="2015-04" db="EMBL/GenBank/DDBJ databases">
        <title>The genome sequence of the plant pathogenic Rhizarian Plasmodiophora brassicae reveals insights in its biotrophic life cycle and the origin of chitin synthesis.</title>
        <authorList>
            <person name="Schwelm A."/>
            <person name="Fogelqvist J."/>
            <person name="Knaust A."/>
            <person name="Julke S."/>
            <person name="Lilja T."/>
            <person name="Dhandapani V."/>
            <person name="Bonilla-Rosso G."/>
            <person name="Karlsson M."/>
            <person name="Shevchenko A."/>
            <person name="Choi S.R."/>
            <person name="Kim H.G."/>
            <person name="Park J.Y."/>
            <person name="Lim Y.P."/>
            <person name="Ludwig-Muller J."/>
            <person name="Dixelius C."/>
        </authorList>
    </citation>
    <scope>NUCLEOTIDE SEQUENCE</scope>
    <source>
        <tissue evidence="9">Potato root galls</tissue>
    </source>
</reference>
<dbReference type="GO" id="GO:0003712">
    <property type="term" value="F:transcription coregulator activity"/>
    <property type="evidence" value="ECO:0007669"/>
    <property type="project" value="UniProtKB-UniRule"/>
</dbReference>
<proteinExistence type="inferred from homology"/>
<keyword evidence="4 7" id="KW-0010">Activator</keyword>
<dbReference type="GO" id="GO:0016592">
    <property type="term" value="C:mediator complex"/>
    <property type="evidence" value="ECO:0007669"/>
    <property type="project" value="UniProtKB-UniRule"/>
</dbReference>
<evidence type="ECO:0000256" key="6">
    <source>
        <dbReference type="ARBA" id="ARBA00023242"/>
    </source>
</evidence>
<evidence type="ECO:0000256" key="1">
    <source>
        <dbReference type="ARBA" id="ARBA00004123"/>
    </source>
</evidence>
<protein>
    <recommendedName>
        <fullName evidence="7">Mediator of RNA polymerase II transcription subunit 14</fullName>
    </recommendedName>
    <alternativeName>
        <fullName evidence="7">Mediator complex subunit 14</fullName>
    </alternativeName>
</protein>
<evidence type="ECO:0000259" key="8">
    <source>
        <dbReference type="Pfam" id="PF08638"/>
    </source>
</evidence>
<name>A0A0H5RB92_9EUKA</name>
<dbReference type="InterPro" id="IPR055122">
    <property type="entry name" value="Med14_N"/>
</dbReference>
<dbReference type="EMBL" id="HACM01010445">
    <property type="protein sequence ID" value="CRZ10887.1"/>
    <property type="molecule type" value="Transcribed_RNA"/>
</dbReference>
<keyword evidence="5 7" id="KW-0804">Transcription</keyword>
<feature type="domain" description="Mediator complex subunit MED14 N-terminal" evidence="8">
    <location>
        <begin position="5"/>
        <end position="187"/>
    </location>
</feature>
<comment type="subcellular location">
    <subcellularLocation>
        <location evidence="1 7">Nucleus</location>
    </subcellularLocation>
</comment>
<sequence length="1062" mass="120607">MKTLTSRCHITMDNICSSLVKSCKSIPLSDDNQHGIGDRQALYKYFQSTRQWFFRILMIVQWVSRSVTPLEQLTSLNEFINRTNRVFRKYAHRMRLELSAQMERHLYPAWDVPTAMHMLCYGRYPWFNHRPGLGQSRQALTDRLSMLVRAQFASSLLPATLHLTASSVQDGKLSLRSANDFALVLSLRLHGRERGSTVYWCVLSAKIKDLPVSNSLQSDCNAMLSDHSSPETALADLCEYLRLYLVRQQFAAFKQEVDLMVKNNFLIGQNVSEDRLTLELHYWPSDIVGVPVPGHIPWDNDAPLMSNSVLLIVLNPPSVQFVPDSPHACALLKLMTPLSDLVVTARRVQSVLRLQQLHCHLTSASIDLVFWASLSLQDDTLEIALFDSEDRTLFVDGLSVSISVAPEDGAFTIRCFTLESNPFWSRLLGLFTRHLNESPIKIYQILAALSINAVIEHFSLLANVTGHSSRRNNSDELGWLSLCVPIPHFPPAALVISLNDGELMFNLYDDIKKLSPKTADELDFNSLLQDWSVLKTSVPRNRKYLRESVDVMQRLSPSLFCELVRTLQCRLMQRVIKKELAAAEVVALSARFMCVRMCLPEHFWLRTPLYVIVRCPHYSHYIASVDCSVLGARFVSSAPFICPSSHFNFNASQMCMDFCYPFEDAKKLRYSTVQPFRDDIHLMLGLIDLSSQFLKISREHRFISDHFQIRRLSLAGLCVGYRTDCSILIVPKIVHGHVMLSPHFSPKDLPQRSYLEHELNSGLLGFLRVLHSSYHMTEAVLRFLYTSNVVGYIGPDIDVVPQSCTCLRLVYRNIKLSIQLWIDLRFLADNIIVVEHSSPVTSDERLSGVNELLEFLDSWRTKCNKHVESSSVAAILKQKNNPRMDSGLWCQNGIEFVVDNEGIVGLETTSDSADIQAFLQYYQDHATGNHLTGFARLCYAPGPVFHQVALILQSIQENSSPKLLRVHLLLQCRQSWTYSRTTQSMTLFIEFQEPLIGSCVVIVHYSIIDRLVSLGGRGGDANLLQQYLLEWDRTCLASAVDLLRRRSLIEIAKLRSATSDVS</sequence>
<evidence type="ECO:0000256" key="2">
    <source>
        <dbReference type="ARBA" id="ARBA00007813"/>
    </source>
</evidence>